<evidence type="ECO:0000313" key="1">
    <source>
        <dbReference type="Proteomes" id="UP000887579"/>
    </source>
</evidence>
<evidence type="ECO:0000313" key="2">
    <source>
        <dbReference type="WBParaSite" id="ES5_v2.g12800.t1"/>
    </source>
</evidence>
<dbReference type="WBParaSite" id="ES5_v2.g12800.t1">
    <property type="protein sequence ID" value="ES5_v2.g12800.t1"/>
    <property type="gene ID" value="ES5_v2.g12800"/>
</dbReference>
<name>A0AC34F6N0_9BILA</name>
<accession>A0AC34F6N0</accession>
<dbReference type="Proteomes" id="UP000887579">
    <property type="component" value="Unplaced"/>
</dbReference>
<protein>
    <submittedName>
        <fullName evidence="2">Uncharacterized protein</fullName>
    </submittedName>
</protein>
<reference evidence="2" key="1">
    <citation type="submission" date="2022-11" db="UniProtKB">
        <authorList>
            <consortium name="WormBaseParasite"/>
        </authorList>
    </citation>
    <scope>IDENTIFICATION</scope>
</reference>
<proteinExistence type="predicted"/>
<sequence length="180" mass="20904">MSDPFIPLLIIHPPSSDFPSDVLKWMKINAKPKMALKLMQCHKYFQHPEFPYSIIEDVEYYFDGYEQYFSALDAEYLNDDELFESIKNITKNLWITHGISLIEVPTSIISCLIPKIAVCDISKLDLVNQQLSINEFKFLTASGRIKVLDFYNTSVKNENGEPVFVDEYFEFLPNVKDFVV</sequence>
<organism evidence="1 2">
    <name type="scientific">Panagrolaimus sp. ES5</name>
    <dbReference type="NCBI Taxonomy" id="591445"/>
    <lineage>
        <taxon>Eukaryota</taxon>
        <taxon>Metazoa</taxon>
        <taxon>Ecdysozoa</taxon>
        <taxon>Nematoda</taxon>
        <taxon>Chromadorea</taxon>
        <taxon>Rhabditida</taxon>
        <taxon>Tylenchina</taxon>
        <taxon>Panagrolaimomorpha</taxon>
        <taxon>Panagrolaimoidea</taxon>
        <taxon>Panagrolaimidae</taxon>
        <taxon>Panagrolaimus</taxon>
    </lineage>
</organism>